<dbReference type="InterPro" id="IPR016167">
    <property type="entry name" value="FAD-bd_PCMH_sub1"/>
</dbReference>
<dbReference type="PANTHER" id="PTHR42973:SF39">
    <property type="entry name" value="FAD-BINDING PCMH-TYPE DOMAIN-CONTAINING PROTEIN"/>
    <property type="match status" value="1"/>
</dbReference>
<dbReference type="Gene3D" id="3.30.465.10">
    <property type="match status" value="1"/>
</dbReference>
<dbReference type="GO" id="GO:0018530">
    <property type="term" value="F:(R)-6-hydroxynicotine oxidase activity"/>
    <property type="evidence" value="ECO:0007669"/>
    <property type="project" value="UniProtKB-EC"/>
</dbReference>
<dbReference type="PROSITE" id="PS51387">
    <property type="entry name" value="FAD_PCMH"/>
    <property type="match status" value="1"/>
</dbReference>
<comment type="cofactor">
    <cofactor evidence="1">
        <name>FAD</name>
        <dbReference type="ChEBI" id="CHEBI:57692"/>
    </cofactor>
</comment>
<dbReference type="Gene3D" id="3.30.43.10">
    <property type="entry name" value="Uridine Diphospho-n-acetylenolpyruvylglucosamine Reductase, domain 2"/>
    <property type="match status" value="1"/>
</dbReference>
<dbReference type="GO" id="GO:0071949">
    <property type="term" value="F:FAD binding"/>
    <property type="evidence" value="ECO:0007669"/>
    <property type="project" value="InterPro"/>
</dbReference>
<sequence length="489" mass="53186">MNTFTRRDFIQQTAALSGGLGCAAIGGLTGAAGPPEINPAALARLQAKLKGRLVLASDAAYETARRVFYWNPRTEQKPVGIVQCGDEEDAVRAVEFAREFSLEVAVRSGGHSHLAWGSSNGLVIDLSPLKRISVDPERRIVRAQAGVTSGEVARAVGEHGLVPVLGQCPGVGATGVTLGGGLGWLSGLFGASCDNLLSTRVVTADTRTLEVNAETHPDLFWGMRGAGANFGVTTSFEARLQSIDQVFGGDIHFAVSDARTVLRGFSDLMYEAPDGFQATLNLTLGERGIFLSLCHSGEETERDQLLRKIRSIAKPIKEAVRRQPFADHAEKAAATNSGRGPSPTFRAIQTVYRDRITDDVIDIIVDQLTNASPDVILGLSHYMHGEVCRVKPDATAFPHRAAHSVHLRAAFAWSDSKTNEQRLAWGDKWLRLLRPTSDERIYANYQTYETKAGSRSLFGPNYDRLLALKNQYDPTNFFRRNANIAPSRS</sequence>
<dbReference type="OrthoDB" id="545125at2"/>
<keyword evidence="5 8" id="KW-0560">Oxidoreductase</keyword>
<feature type="region of interest" description="Disordered" evidence="6">
    <location>
        <begin position="323"/>
        <end position="344"/>
    </location>
</feature>
<evidence type="ECO:0000313" key="9">
    <source>
        <dbReference type="Proteomes" id="UP000315017"/>
    </source>
</evidence>
<dbReference type="InterPro" id="IPR006311">
    <property type="entry name" value="TAT_signal"/>
</dbReference>
<dbReference type="PANTHER" id="PTHR42973">
    <property type="entry name" value="BINDING OXIDOREDUCTASE, PUTATIVE (AFU_ORTHOLOGUE AFUA_1G17690)-RELATED"/>
    <property type="match status" value="1"/>
</dbReference>
<protein>
    <submittedName>
        <fullName evidence="8">6-hydroxy-D-nicotine oxidase</fullName>
        <ecNumber evidence="8">1.5.3.6</ecNumber>
    </submittedName>
</protein>
<evidence type="ECO:0000256" key="1">
    <source>
        <dbReference type="ARBA" id="ARBA00001974"/>
    </source>
</evidence>
<dbReference type="KEGG" id="aagg:ETAA8_53820"/>
<proteinExistence type="inferred from homology"/>
<evidence type="ECO:0000259" key="7">
    <source>
        <dbReference type="PROSITE" id="PS51387"/>
    </source>
</evidence>
<dbReference type="InterPro" id="IPR016166">
    <property type="entry name" value="FAD-bd_PCMH"/>
</dbReference>
<dbReference type="Pfam" id="PF01565">
    <property type="entry name" value="FAD_binding_4"/>
    <property type="match status" value="1"/>
</dbReference>
<comment type="similarity">
    <text evidence="2">Belongs to the oxygen-dependent FAD-linked oxidoreductase family.</text>
</comment>
<evidence type="ECO:0000256" key="5">
    <source>
        <dbReference type="ARBA" id="ARBA00023002"/>
    </source>
</evidence>
<dbReference type="InterPro" id="IPR016169">
    <property type="entry name" value="FAD-bd_PCMH_sub2"/>
</dbReference>
<reference evidence="8 9" key="1">
    <citation type="submission" date="2019-02" db="EMBL/GenBank/DDBJ databases">
        <title>Deep-cultivation of Planctomycetes and their phenomic and genomic characterization uncovers novel biology.</title>
        <authorList>
            <person name="Wiegand S."/>
            <person name="Jogler M."/>
            <person name="Boedeker C."/>
            <person name="Pinto D."/>
            <person name="Vollmers J."/>
            <person name="Rivas-Marin E."/>
            <person name="Kohn T."/>
            <person name="Peeters S.H."/>
            <person name="Heuer A."/>
            <person name="Rast P."/>
            <person name="Oberbeckmann S."/>
            <person name="Bunk B."/>
            <person name="Jeske O."/>
            <person name="Meyerdierks A."/>
            <person name="Storesund J.E."/>
            <person name="Kallscheuer N."/>
            <person name="Luecker S."/>
            <person name="Lage O.M."/>
            <person name="Pohl T."/>
            <person name="Merkel B.J."/>
            <person name="Hornburger P."/>
            <person name="Mueller R.-W."/>
            <person name="Bruemmer F."/>
            <person name="Labrenz M."/>
            <person name="Spormann A.M."/>
            <person name="Op den Camp H."/>
            <person name="Overmann J."/>
            <person name="Amann R."/>
            <person name="Jetten M.S.M."/>
            <person name="Mascher T."/>
            <person name="Medema M.H."/>
            <person name="Devos D.P."/>
            <person name="Kaster A.-K."/>
            <person name="Ovreas L."/>
            <person name="Rohde M."/>
            <person name="Galperin M.Y."/>
            <person name="Jogler C."/>
        </authorList>
    </citation>
    <scope>NUCLEOTIDE SEQUENCE [LARGE SCALE GENOMIC DNA]</scope>
    <source>
        <strain evidence="8 9">ETA_A8</strain>
    </source>
</reference>
<dbReference type="InterPro" id="IPR050416">
    <property type="entry name" value="FAD-linked_Oxidoreductase"/>
</dbReference>
<accession>A0A517YJ58</accession>
<gene>
    <name evidence="8" type="ORF">ETAA8_53820</name>
</gene>
<dbReference type="Pfam" id="PF08031">
    <property type="entry name" value="BBE"/>
    <property type="match status" value="1"/>
</dbReference>
<evidence type="ECO:0000313" key="8">
    <source>
        <dbReference type="EMBL" id="QDU30263.1"/>
    </source>
</evidence>
<dbReference type="InterPro" id="IPR006094">
    <property type="entry name" value="Oxid_FAD_bind_N"/>
</dbReference>
<evidence type="ECO:0000256" key="2">
    <source>
        <dbReference type="ARBA" id="ARBA00005466"/>
    </source>
</evidence>
<dbReference type="AlphaFoldDB" id="A0A517YJ58"/>
<evidence type="ECO:0000256" key="6">
    <source>
        <dbReference type="SAM" id="MobiDB-lite"/>
    </source>
</evidence>
<dbReference type="InterPro" id="IPR036318">
    <property type="entry name" value="FAD-bd_PCMH-like_sf"/>
</dbReference>
<dbReference type="InterPro" id="IPR012951">
    <property type="entry name" value="BBE"/>
</dbReference>
<organism evidence="8 9">
    <name type="scientific">Anatilimnocola aggregata</name>
    <dbReference type="NCBI Taxonomy" id="2528021"/>
    <lineage>
        <taxon>Bacteria</taxon>
        <taxon>Pseudomonadati</taxon>
        <taxon>Planctomycetota</taxon>
        <taxon>Planctomycetia</taxon>
        <taxon>Pirellulales</taxon>
        <taxon>Pirellulaceae</taxon>
        <taxon>Anatilimnocola</taxon>
    </lineage>
</organism>
<dbReference type="RefSeq" id="WP_145095438.1">
    <property type="nucleotide sequence ID" value="NZ_CP036274.1"/>
</dbReference>
<dbReference type="EC" id="1.5.3.6" evidence="8"/>
<dbReference type="Proteomes" id="UP000315017">
    <property type="component" value="Chromosome"/>
</dbReference>
<dbReference type="EMBL" id="CP036274">
    <property type="protein sequence ID" value="QDU30263.1"/>
    <property type="molecule type" value="Genomic_DNA"/>
</dbReference>
<evidence type="ECO:0000256" key="3">
    <source>
        <dbReference type="ARBA" id="ARBA00022630"/>
    </source>
</evidence>
<dbReference type="SUPFAM" id="SSF56176">
    <property type="entry name" value="FAD-binding/transporter-associated domain-like"/>
    <property type="match status" value="1"/>
</dbReference>
<keyword evidence="4" id="KW-0274">FAD</keyword>
<dbReference type="Gene3D" id="3.40.462.20">
    <property type="match status" value="1"/>
</dbReference>
<keyword evidence="3" id="KW-0285">Flavoprotein</keyword>
<evidence type="ECO:0000256" key="4">
    <source>
        <dbReference type="ARBA" id="ARBA00022827"/>
    </source>
</evidence>
<feature type="domain" description="FAD-binding PCMH-type" evidence="7">
    <location>
        <begin position="74"/>
        <end position="243"/>
    </location>
</feature>
<keyword evidence="9" id="KW-1185">Reference proteome</keyword>
<dbReference type="PROSITE" id="PS51318">
    <property type="entry name" value="TAT"/>
    <property type="match status" value="1"/>
</dbReference>
<name>A0A517YJ58_9BACT</name>
<dbReference type="PROSITE" id="PS51257">
    <property type="entry name" value="PROKAR_LIPOPROTEIN"/>
    <property type="match status" value="1"/>
</dbReference>